<dbReference type="InterPro" id="IPR003602">
    <property type="entry name" value="Topo_IA_DNA-bd_dom"/>
</dbReference>
<sequence length="1295" mass="144367">MRILCVAEKPSQAKAVAQILSQGSFNSRDGLSRYNRNFDFQYRISGHFVSVTMTSVLGHLTDLDFPASCRSWNSCNPVSLFTSPVIRSVGENVKDIAKNIERESRSATHLYIWTDCDREGEGIGGEIATVSRSVNSRIIVKRAHFSSVLPQEIHSAMQNPRDLDMRQVAAVEARTELDLRIGSALTRFQTLRLSSRFTSLHDKLISYGPCQFPTLGFVVDQFLRVESFVPESFWYIYLEHTKDDGRAVFTWRRSKLFDQESCFALYAKCMAAPVARVTSMRSRPKEKWRPLPLTTVDLQKCCSRYLRLAPDLIMSIAEGLYNQGFISYPRTETDQFDTNMDLKGIVTKLIQYAPFSAYANSLVNEEGFKWPRKGNNNDKAHPPIHPVAPANNLSGNPLRVYEFVTRRFLACCSDNAKGQATEIEVLVTDEQFSASGLMILKRNYLDIYPFDRWSESSVPVYSQGDTFQPSVLEMRTGTTTAPKLLTDSDLIDIMDKNGIGTDATHAEHIKKIIEREYIYRSPDKFLAPSTLGIGLIEGYDAMGLELSLSKPHLRCEMERELKRICDGAKTKDDVVRESVSLYQAVYMKSVEEVAKLEESLSRCLQQAPDSSVAIWAPAGGNGPGGTEVCKCSSCSDGSLALRNKPSGGWMIGCNVYPQCRYAIWIPDIVSGIAVSADTCPSCQSHSRGPAKLVDVRFKPGSAPPGTACPYKACIRGCDEFINEMFDTRPPPTNPHRPAQQQQQQPNYPPASIMVPVNGDSGSWNSRSIPDTYWDQSSSSSTRQPPQQHQQQQHQQQQQQQSWLQNANNNSSGGSGGALPNAPMCSCQIPASRFVTVKDGPNKGRPFFKCSKGAPGGCGFFEWQDQLNAPANGNGGGPSNRQQQSYQPSASSSSSFTANGRRYNEEPEVKPKCKCGLFAALRKATKSAGNEGREYYACTRTFMTCGFVCWKDEVQEYMSRSQSGQPSMPASTTSTCFKCGQAGHWARDCPNEGGAGAPSFAPPPERRAAGGPARGARGQGKTRASRGGRKGRGRGDLLAQRKDFKKRVATQPVLAQRRAINPSTAMSSRAPPRQSANAPHIERAQEEASILTRVHQIITFLKQSQRPCTADEIRLHISEFRDDGPEFQHLTNNAKVIYTAKNNTFAYRPEFDIRTAEELVEYLRKLPDRGGLEVKKLADSYLDTSSVIAELHKKQRILIMSDKTKRPRYIFYNDMALENAIDEDMKTSWLQLQVPDEPELSREMERAGLKRMQAETREEKEEKDVKKTKKSSRITKITNTHLVGIDLTKDYVPEGK</sequence>
<evidence type="ECO:0000256" key="1">
    <source>
        <dbReference type="ARBA" id="ARBA00000213"/>
    </source>
</evidence>
<dbReference type="PROSITE" id="PS52039">
    <property type="entry name" value="TOPO_IA_2"/>
    <property type="match status" value="1"/>
</dbReference>
<feature type="compositionally biased region" description="Low complexity" evidence="12">
    <location>
        <begin position="775"/>
        <end position="811"/>
    </location>
</feature>
<dbReference type="SUPFAM" id="SSF57756">
    <property type="entry name" value="Retrovirus zinc finger-like domains"/>
    <property type="match status" value="1"/>
</dbReference>
<dbReference type="Gene3D" id="1.10.460.10">
    <property type="entry name" value="Topoisomerase I, domain 2"/>
    <property type="match status" value="1"/>
</dbReference>
<dbReference type="Pfam" id="PF18121">
    <property type="entry name" value="TFA2_Winged_2"/>
    <property type="match status" value="1"/>
</dbReference>
<dbReference type="GO" id="GO:0006265">
    <property type="term" value="P:DNA topological change"/>
    <property type="evidence" value="ECO:0007669"/>
    <property type="project" value="InterPro"/>
</dbReference>
<comment type="catalytic activity">
    <reaction evidence="1">
        <text>ATP-independent breakage of single-stranded DNA, followed by passage and rejoining.</text>
        <dbReference type="EC" id="5.6.2.1"/>
    </reaction>
</comment>
<dbReference type="InterPro" id="IPR034144">
    <property type="entry name" value="TOPRIM_TopoIII"/>
</dbReference>
<dbReference type="Pfam" id="PF06839">
    <property type="entry name" value="Zn_ribbon_GRF"/>
    <property type="match status" value="2"/>
</dbReference>
<feature type="compositionally biased region" description="Polar residues" evidence="12">
    <location>
        <begin position="759"/>
        <end position="768"/>
    </location>
</feature>
<dbReference type="EMBL" id="JANBUY010000089">
    <property type="protein sequence ID" value="KAJ2864381.1"/>
    <property type="molecule type" value="Genomic_DNA"/>
</dbReference>
<dbReference type="GO" id="GO:0005634">
    <property type="term" value="C:nucleus"/>
    <property type="evidence" value="ECO:0007669"/>
    <property type="project" value="TreeGrafter"/>
</dbReference>
<feature type="domain" description="TFIIE beta" evidence="15">
    <location>
        <begin position="1076"/>
        <end position="1153"/>
    </location>
</feature>
<feature type="domain" description="Topo IA-type catalytic" evidence="17">
    <location>
        <begin position="164"/>
        <end position="586"/>
    </location>
</feature>
<dbReference type="PROSITE" id="PS51351">
    <property type="entry name" value="TFIIE_BETA_C"/>
    <property type="match status" value="1"/>
</dbReference>
<evidence type="ECO:0000256" key="7">
    <source>
        <dbReference type="ARBA" id="ARBA00022833"/>
    </source>
</evidence>
<dbReference type="InterPro" id="IPR006171">
    <property type="entry name" value="TOPRIM_dom"/>
</dbReference>
<dbReference type="InterPro" id="IPR013497">
    <property type="entry name" value="Topo_IA_cen"/>
</dbReference>
<comment type="similarity">
    <text evidence="3">Belongs to the type IA topoisomerase family.</text>
</comment>
<evidence type="ECO:0000256" key="10">
    <source>
        <dbReference type="ARBA" id="ARBA00023235"/>
    </source>
</evidence>
<dbReference type="InterPro" id="IPR040501">
    <property type="entry name" value="TFA2_Winged_2"/>
</dbReference>
<dbReference type="SMART" id="SM00437">
    <property type="entry name" value="TOP1Ac"/>
    <property type="match status" value="1"/>
</dbReference>
<dbReference type="GO" id="GO:0006281">
    <property type="term" value="P:DNA repair"/>
    <property type="evidence" value="ECO:0007669"/>
    <property type="project" value="TreeGrafter"/>
</dbReference>
<dbReference type="InterPro" id="IPR010666">
    <property type="entry name" value="Znf_GRF"/>
</dbReference>
<organism evidence="18 19">
    <name type="scientific">Coemansia aciculifera</name>
    <dbReference type="NCBI Taxonomy" id="417176"/>
    <lineage>
        <taxon>Eukaryota</taxon>
        <taxon>Fungi</taxon>
        <taxon>Fungi incertae sedis</taxon>
        <taxon>Zoopagomycota</taxon>
        <taxon>Kickxellomycotina</taxon>
        <taxon>Kickxellomycetes</taxon>
        <taxon>Kickxellales</taxon>
        <taxon>Kickxellaceae</taxon>
        <taxon>Coemansia</taxon>
    </lineage>
</organism>
<feature type="compositionally biased region" description="Basic residues" evidence="12">
    <location>
        <begin position="1022"/>
        <end position="1031"/>
    </location>
</feature>
<dbReference type="InterPro" id="IPR013824">
    <property type="entry name" value="Topo_IA_cen_sub1"/>
</dbReference>
<dbReference type="GO" id="GO:0008270">
    <property type="term" value="F:zinc ion binding"/>
    <property type="evidence" value="ECO:0007669"/>
    <property type="project" value="UniProtKB-KW"/>
</dbReference>
<dbReference type="Pfam" id="PF00098">
    <property type="entry name" value="zf-CCHC"/>
    <property type="match status" value="1"/>
</dbReference>
<keyword evidence="8" id="KW-0799">Topoisomerase</keyword>
<dbReference type="InterPro" id="IPR000380">
    <property type="entry name" value="Topo_IA"/>
</dbReference>
<accession>A0A9W8IIC8</accession>
<dbReference type="Gene3D" id="1.10.290.10">
    <property type="entry name" value="Topoisomerase I, domain 4"/>
    <property type="match status" value="1"/>
</dbReference>
<feature type="region of interest" description="Disordered" evidence="12">
    <location>
        <begin position="868"/>
        <end position="904"/>
    </location>
</feature>
<dbReference type="PROSITE" id="PS51999">
    <property type="entry name" value="ZF_GRF"/>
    <property type="match status" value="2"/>
</dbReference>
<dbReference type="SMART" id="SM00343">
    <property type="entry name" value="ZnF_C2HC"/>
    <property type="match status" value="1"/>
</dbReference>
<evidence type="ECO:0000256" key="8">
    <source>
        <dbReference type="ARBA" id="ARBA00023029"/>
    </source>
</evidence>
<dbReference type="GO" id="GO:0031422">
    <property type="term" value="C:RecQ family helicase-topoisomerase III complex"/>
    <property type="evidence" value="ECO:0007669"/>
    <property type="project" value="TreeGrafter"/>
</dbReference>
<keyword evidence="6 11" id="KW-0863">Zinc-finger</keyword>
<feature type="compositionally biased region" description="Low complexity" evidence="12">
    <location>
        <begin position="878"/>
        <end position="894"/>
    </location>
</feature>
<dbReference type="PROSITE" id="PS50158">
    <property type="entry name" value="ZF_CCHC"/>
    <property type="match status" value="1"/>
</dbReference>
<dbReference type="InterPro" id="IPR023405">
    <property type="entry name" value="Topo_IA_core_domain"/>
</dbReference>
<dbReference type="Gene3D" id="4.10.60.10">
    <property type="entry name" value="Zinc finger, CCHC-type"/>
    <property type="match status" value="1"/>
</dbReference>
<dbReference type="GO" id="GO:0006367">
    <property type="term" value="P:transcription initiation at RNA polymerase II promoter"/>
    <property type="evidence" value="ECO:0007669"/>
    <property type="project" value="InterPro"/>
</dbReference>
<name>A0A9W8IIC8_9FUNG</name>
<gene>
    <name evidence="18" type="primary">TOP3A</name>
    <name evidence="18" type="ORF">GGH94_002939</name>
</gene>
<dbReference type="GO" id="GO:0006310">
    <property type="term" value="P:DNA recombination"/>
    <property type="evidence" value="ECO:0007669"/>
    <property type="project" value="TreeGrafter"/>
</dbReference>
<dbReference type="InterPro" id="IPR003601">
    <property type="entry name" value="Topo_IA_2"/>
</dbReference>
<feature type="domain" description="Toprim" evidence="14">
    <location>
        <begin position="2"/>
        <end position="146"/>
    </location>
</feature>
<feature type="region of interest" description="Disordered" evidence="12">
    <location>
        <begin position="1249"/>
        <end position="1271"/>
    </location>
</feature>
<dbReference type="Gene3D" id="3.40.50.140">
    <property type="match status" value="1"/>
</dbReference>
<dbReference type="Proteomes" id="UP001140074">
    <property type="component" value="Unassembled WGS sequence"/>
</dbReference>
<dbReference type="FunFam" id="1.10.290.10:FF:000003">
    <property type="entry name" value="DNA topoisomerase"/>
    <property type="match status" value="1"/>
</dbReference>
<keyword evidence="19" id="KW-1185">Reference proteome</keyword>
<feature type="compositionally biased region" description="Basic and acidic residues" evidence="12">
    <location>
        <begin position="1032"/>
        <end position="1041"/>
    </location>
</feature>
<evidence type="ECO:0000256" key="5">
    <source>
        <dbReference type="ARBA" id="ARBA00022723"/>
    </source>
</evidence>
<dbReference type="GO" id="GO:0003917">
    <property type="term" value="F:DNA topoisomerase type I (single strand cut, ATP-independent) activity"/>
    <property type="evidence" value="ECO:0007669"/>
    <property type="project" value="UniProtKB-EC"/>
</dbReference>
<dbReference type="InterPro" id="IPR003166">
    <property type="entry name" value="TFIIE_bsu_DNA-bd"/>
</dbReference>
<keyword evidence="10 18" id="KW-0413">Isomerase</keyword>
<evidence type="ECO:0000256" key="6">
    <source>
        <dbReference type="ARBA" id="ARBA00022771"/>
    </source>
</evidence>
<evidence type="ECO:0000259" key="13">
    <source>
        <dbReference type="PROSITE" id="PS50158"/>
    </source>
</evidence>
<feature type="domain" description="GRF-type" evidence="16">
    <location>
        <begin position="824"/>
        <end position="866"/>
    </location>
</feature>
<comment type="caution">
    <text evidence="18">The sequence shown here is derived from an EMBL/GenBank/DDBJ whole genome shotgun (WGS) entry which is preliminary data.</text>
</comment>
<dbReference type="SMART" id="SM00493">
    <property type="entry name" value="TOPRIM"/>
    <property type="match status" value="1"/>
</dbReference>
<dbReference type="EC" id="5.6.2.1" evidence="4"/>
<dbReference type="PRINTS" id="PR00417">
    <property type="entry name" value="PRTPISMRASEI"/>
</dbReference>
<dbReference type="PANTHER" id="PTHR11390:SF21">
    <property type="entry name" value="DNA TOPOISOMERASE 3-ALPHA"/>
    <property type="match status" value="1"/>
</dbReference>
<evidence type="ECO:0000256" key="12">
    <source>
        <dbReference type="SAM" id="MobiDB-lite"/>
    </source>
</evidence>
<keyword evidence="5" id="KW-0479">Metal-binding</keyword>
<feature type="region of interest" description="Disordered" evidence="12">
    <location>
        <begin position="989"/>
        <end position="1079"/>
    </location>
</feature>
<evidence type="ECO:0000259" key="16">
    <source>
        <dbReference type="PROSITE" id="PS51999"/>
    </source>
</evidence>
<dbReference type="InterPro" id="IPR013825">
    <property type="entry name" value="Topo_IA_cen_sub2"/>
</dbReference>
<dbReference type="Pfam" id="PF01131">
    <property type="entry name" value="Topoisom_bac"/>
    <property type="match status" value="1"/>
</dbReference>
<evidence type="ECO:0000256" key="9">
    <source>
        <dbReference type="ARBA" id="ARBA00023125"/>
    </source>
</evidence>
<keyword evidence="7" id="KW-0862">Zinc</keyword>
<evidence type="ECO:0000259" key="15">
    <source>
        <dbReference type="PROSITE" id="PS51351"/>
    </source>
</evidence>
<dbReference type="SUPFAM" id="SSF56712">
    <property type="entry name" value="Prokaryotic type I DNA topoisomerase"/>
    <property type="match status" value="1"/>
</dbReference>
<dbReference type="FunFam" id="3.40.50.140:FF:000003">
    <property type="entry name" value="DNA topoisomerase"/>
    <property type="match status" value="1"/>
</dbReference>
<evidence type="ECO:0000259" key="14">
    <source>
        <dbReference type="PROSITE" id="PS50880"/>
    </source>
</evidence>
<evidence type="ECO:0000259" key="17">
    <source>
        <dbReference type="PROSITE" id="PS52039"/>
    </source>
</evidence>
<proteinExistence type="inferred from homology"/>
<dbReference type="Pfam" id="PF02186">
    <property type="entry name" value="TFIIE_beta"/>
    <property type="match status" value="1"/>
</dbReference>
<dbReference type="InterPro" id="IPR001878">
    <property type="entry name" value="Znf_CCHC"/>
</dbReference>
<protein>
    <recommendedName>
        <fullName evidence="4">DNA topoisomerase</fullName>
        <ecNumber evidence="4">5.6.2.1</ecNumber>
    </recommendedName>
</protein>
<dbReference type="SMART" id="SM00436">
    <property type="entry name" value="TOP1Bc"/>
    <property type="match status" value="1"/>
</dbReference>
<evidence type="ECO:0000313" key="18">
    <source>
        <dbReference type="EMBL" id="KAJ2864381.1"/>
    </source>
</evidence>
<evidence type="ECO:0000313" key="19">
    <source>
        <dbReference type="Proteomes" id="UP001140074"/>
    </source>
</evidence>
<comment type="cofactor">
    <cofactor evidence="2">
        <name>Mg(2+)</name>
        <dbReference type="ChEBI" id="CHEBI:18420"/>
    </cofactor>
</comment>
<dbReference type="PROSITE" id="PS50880">
    <property type="entry name" value="TOPRIM"/>
    <property type="match status" value="1"/>
</dbReference>
<dbReference type="GO" id="GO:0003677">
    <property type="term" value="F:DNA binding"/>
    <property type="evidence" value="ECO:0007669"/>
    <property type="project" value="UniProtKB-KW"/>
</dbReference>
<evidence type="ECO:0000256" key="4">
    <source>
        <dbReference type="ARBA" id="ARBA00012891"/>
    </source>
</evidence>
<evidence type="ECO:0000256" key="3">
    <source>
        <dbReference type="ARBA" id="ARBA00009446"/>
    </source>
</evidence>
<feature type="domain" description="GRF-type" evidence="16">
    <location>
        <begin position="912"/>
        <end position="953"/>
    </location>
</feature>
<dbReference type="Pfam" id="PF01751">
    <property type="entry name" value="Toprim"/>
    <property type="match status" value="1"/>
</dbReference>
<feature type="region of interest" description="Disordered" evidence="12">
    <location>
        <begin position="724"/>
        <end position="818"/>
    </location>
</feature>
<reference evidence="18" key="1">
    <citation type="submission" date="2022-07" db="EMBL/GenBank/DDBJ databases">
        <title>Phylogenomic reconstructions and comparative analyses of Kickxellomycotina fungi.</title>
        <authorList>
            <person name="Reynolds N.K."/>
            <person name="Stajich J.E."/>
            <person name="Barry K."/>
            <person name="Grigoriev I.V."/>
            <person name="Crous P."/>
            <person name="Smith M.E."/>
        </authorList>
    </citation>
    <scope>NUCLEOTIDE SEQUENCE</scope>
    <source>
        <strain evidence="18">RSA 476</strain>
    </source>
</reference>
<evidence type="ECO:0000256" key="11">
    <source>
        <dbReference type="PROSITE-ProRule" id="PRU00047"/>
    </source>
</evidence>
<feature type="compositionally biased region" description="Basic and acidic residues" evidence="12">
    <location>
        <begin position="1249"/>
        <end position="1264"/>
    </location>
</feature>
<feature type="domain" description="CCHC-type" evidence="13">
    <location>
        <begin position="975"/>
        <end position="990"/>
    </location>
</feature>
<dbReference type="PANTHER" id="PTHR11390">
    <property type="entry name" value="PROKARYOTIC DNA TOPOISOMERASE"/>
    <property type="match status" value="1"/>
</dbReference>
<dbReference type="CDD" id="cd00186">
    <property type="entry name" value="TOP1Ac"/>
    <property type="match status" value="1"/>
</dbReference>
<keyword evidence="9" id="KW-0238">DNA-binding</keyword>
<evidence type="ECO:0000256" key="2">
    <source>
        <dbReference type="ARBA" id="ARBA00001946"/>
    </source>
</evidence>
<dbReference type="InterPro" id="IPR036875">
    <property type="entry name" value="Znf_CCHC_sf"/>
</dbReference>
<dbReference type="InterPro" id="IPR013826">
    <property type="entry name" value="Topo_IA_cen_sub3"/>
</dbReference>
<dbReference type="CDD" id="cd03362">
    <property type="entry name" value="TOPRIM_TopoIA_TopoIII"/>
    <property type="match status" value="1"/>
</dbReference>
<dbReference type="Gene3D" id="2.70.20.10">
    <property type="entry name" value="Topoisomerase I, domain 3"/>
    <property type="match status" value="1"/>
</dbReference>